<sequence length="161" mass="16871">MNKSSIFAAVASAALLATAVTGMAEAQNWQAAPTYGNVSLRTGFAPDPYRVNVLSGGPINASTSIGGSCRGYIANAPDFDLYFTAGSSLPLIISVSSNADTTLVVRAPNGLWYCDDDSGQGLNPSVRFNTPMSGLYDIWVGTYGNASNQQAQINISELYSQ</sequence>
<evidence type="ECO:0000313" key="3">
    <source>
        <dbReference type="Proteomes" id="UP001595379"/>
    </source>
</evidence>
<name>A0ABV6ZVN9_9PROT</name>
<proteinExistence type="predicted"/>
<evidence type="ECO:0000256" key="1">
    <source>
        <dbReference type="SAM" id="SignalP"/>
    </source>
</evidence>
<reference evidence="3" key="1">
    <citation type="journal article" date="2019" name="Int. J. Syst. Evol. Microbiol.">
        <title>The Global Catalogue of Microorganisms (GCM) 10K type strain sequencing project: providing services to taxonomists for standard genome sequencing and annotation.</title>
        <authorList>
            <consortium name="The Broad Institute Genomics Platform"/>
            <consortium name="The Broad Institute Genome Sequencing Center for Infectious Disease"/>
            <person name="Wu L."/>
            <person name="Ma J."/>
        </authorList>
    </citation>
    <scope>NUCLEOTIDE SEQUENCE [LARGE SCALE GENOMIC DNA]</scope>
    <source>
        <strain evidence="3">KCTC 52487</strain>
    </source>
</reference>
<organism evidence="2 3">
    <name type="scientific">Hyphobacterium vulgare</name>
    <dbReference type="NCBI Taxonomy" id="1736751"/>
    <lineage>
        <taxon>Bacteria</taxon>
        <taxon>Pseudomonadati</taxon>
        <taxon>Pseudomonadota</taxon>
        <taxon>Alphaproteobacteria</taxon>
        <taxon>Maricaulales</taxon>
        <taxon>Maricaulaceae</taxon>
        <taxon>Hyphobacterium</taxon>
    </lineage>
</organism>
<feature type="signal peptide" evidence="1">
    <location>
        <begin position="1"/>
        <end position="26"/>
    </location>
</feature>
<comment type="caution">
    <text evidence="2">The sequence shown here is derived from an EMBL/GenBank/DDBJ whole genome shotgun (WGS) entry which is preliminary data.</text>
</comment>
<gene>
    <name evidence="2" type="ORF">ACFOOR_05385</name>
</gene>
<dbReference type="EMBL" id="JBHRSV010000004">
    <property type="protein sequence ID" value="MFC2925531.1"/>
    <property type="molecule type" value="Genomic_DNA"/>
</dbReference>
<dbReference type="RefSeq" id="WP_343165408.1">
    <property type="nucleotide sequence ID" value="NZ_JBHRSV010000004.1"/>
</dbReference>
<dbReference type="Proteomes" id="UP001595379">
    <property type="component" value="Unassembled WGS sequence"/>
</dbReference>
<keyword evidence="1" id="KW-0732">Signal</keyword>
<evidence type="ECO:0000313" key="2">
    <source>
        <dbReference type="EMBL" id="MFC2925531.1"/>
    </source>
</evidence>
<accession>A0ABV6ZVN9</accession>
<feature type="chain" id="PRO_5046830646" evidence="1">
    <location>
        <begin position="27"/>
        <end position="161"/>
    </location>
</feature>
<protein>
    <submittedName>
        <fullName evidence="2">Peptidase S1</fullName>
    </submittedName>
</protein>
<keyword evidence="3" id="KW-1185">Reference proteome</keyword>